<accession>A0AAN0K702</accession>
<keyword evidence="3" id="KW-1003">Cell membrane</keyword>
<dbReference type="GO" id="GO:0005886">
    <property type="term" value="C:plasma membrane"/>
    <property type="evidence" value="ECO:0007669"/>
    <property type="project" value="UniProtKB-SubCell"/>
</dbReference>
<evidence type="ECO:0000259" key="9">
    <source>
        <dbReference type="Pfam" id="PF00361"/>
    </source>
</evidence>
<evidence type="ECO:0000313" key="10">
    <source>
        <dbReference type="EMBL" id="BEH02448.1"/>
    </source>
</evidence>
<dbReference type="GO" id="GO:0008137">
    <property type="term" value="F:NADH dehydrogenase (ubiquinone) activity"/>
    <property type="evidence" value="ECO:0007669"/>
    <property type="project" value="InterPro"/>
</dbReference>
<dbReference type="PANTHER" id="PTHR42703">
    <property type="entry name" value="NADH DEHYDROGENASE"/>
    <property type="match status" value="1"/>
</dbReference>
<keyword evidence="5 8" id="KW-1133">Transmembrane helix</keyword>
<dbReference type="AlphaFoldDB" id="A0AAN0K702"/>
<feature type="transmembrane region" description="Helical" evidence="8">
    <location>
        <begin position="402"/>
        <end position="423"/>
    </location>
</feature>
<name>A0AAN0K702_9ACTN</name>
<evidence type="ECO:0000256" key="2">
    <source>
        <dbReference type="ARBA" id="ARBA00005346"/>
    </source>
</evidence>
<feature type="transmembrane region" description="Helical" evidence="8">
    <location>
        <begin position="266"/>
        <end position="286"/>
    </location>
</feature>
<feature type="transmembrane region" description="Helical" evidence="8">
    <location>
        <begin position="65"/>
        <end position="92"/>
    </location>
</feature>
<feature type="transmembrane region" description="Helical" evidence="8">
    <location>
        <begin position="365"/>
        <end position="382"/>
    </location>
</feature>
<feature type="transmembrane region" description="Helical" evidence="8">
    <location>
        <begin position="29"/>
        <end position="53"/>
    </location>
</feature>
<dbReference type="InterPro" id="IPR001750">
    <property type="entry name" value="ND/Mrp_TM"/>
</dbReference>
<dbReference type="RefSeq" id="WP_286264092.1">
    <property type="nucleotide sequence ID" value="NZ_AP028056.1"/>
</dbReference>
<feature type="transmembrane region" description="Helical" evidence="8">
    <location>
        <begin position="293"/>
        <end position="315"/>
    </location>
</feature>
<evidence type="ECO:0000256" key="5">
    <source>
        <dbReference type="ARBA" id="ARBA00022989"/>
    </source>
</evidence>
<feature type="transmembrane region" description="Helical" evidence="8">
    <location>
        <begin position="234"/>
        <end position="254"/>
    </location>
</feature>
<reference evidence="10" key="1">
    <citation type="journal article" date="2024" name="Int. J. Syst. Evol. Microbiol.">
        <title>Brooklawnia propionicigenes sp. nov., a facultatively anaerobic, propionate-producing bacterium isolated from a methanogenic reactor treating waste from cattle farms.</title>
        <authorList>
            <person name="Akita Y."/>
            <person name="Ueki A."/>
            <person name="Tonouchi A."/>
            <person name="Sugawara Y."/>
            <person name="Honma S."/>
            <person name="Kaku N."/>
            <person name="Ueki K."/>
        </authorList>
    </citation>
    <scope>NUCLEOTIDE SEQUENCE</scope>
    <source>
        <strain evidence="10">SH051</strain>
    </source>
</reference>
<dbReference type="KEGG" id="broo:brsh051_17290"/>
<proteinExistence type="inferred from homology"/>
<comment type="subcellular location">
    <subcellularLocation>
        <location evidence="1">Cell membrane</location>
        <topology evidence="1">Multi-pass membrane protein</topology>
    </subcellularLocation>
    <subcellularLocation>
        <location evidence="7">Membrane</location>
        <topology evidence="7">Multi-pass membrane protein</topology>
    </subcellularLocation>
</comment>
<evidence type="ECO:0000256" key="7">
    <source>
        <dbReference type="RuleBase" id="RU000320"/>
    </source>
</evidence>
<protein>
    <recommendedName>
        <fullName evidence="9">NADH:quinone oxidoreductase/Mrp antiporter transmembrane domain-containing protein</fullName>
    </recommendedName>
</protein>
<keyword evidence="6 8" id="KW-0472">Membrane</keyword>
<dbReference type="Pfam" id="PF00361">
    <property type="entry name" value="Proton_antipo_M"/>
    <property type="match status" value="1"/>
</dbReference>
<evidence type="ECO:0000256" key="8">
    <source>
        <dbReference type="SAM" id="Phobius"/>
    </source>
</evidence>
<dbReference type="EMBL" id="AP028056">
    <property type="protein sequence ID" value="BEH02448.1"/>
    <property type="molecule type" value="Genomic_DNA"/>
</dbReference>
<sequence length="477" mass="47440">MALILALVAVPALGAGACALLPARHRPVAAVGTAATTLVLAVLLARSVLLTGVLTVPLGPPQATVVLVADGLAAGLVLVSATVALLTTLFAVTQGPGTGAVGPAYWPLGLALLTGLHGVMLAGDLITAYLMLELVAVTGAALVVLGGGRRRLAAGARYFYAEMAAALAFLSGAALVWLATGTVVLHEIPGTLTDTAEGRLGLALLTAGLLLKVPVFPLHFWLPAAHATAASAVSPWLSALVVKSAFVVLARVWLTGPVEVPPAAAAQLLGALGAAAVLWGGVAALRATEVKRLVAYSTVAQLGLLLLIVPLAGAGSDHAWVGGVVHAIAHALPKAALLMAVSLLAVTMGSTTVAGLAGAAARRPVAVLTIGISAVSLVGLPPTAGFVGKWYLLLASMETGQWWWAVTVVGGGLLTAAYLTRLLQPCLQASSAPGARVVRHPADAVALALALLALVLGLFPETLVLLVQVGAGGGGGA</sequence>
<dbReference type="InterPro" id="IPR050586">
    <property type="entry name" value="CPA3_Na-H_Antiporter_D"/>
</dbReference>
<feature type="transmembrane region" description="Helical" evidence="8">
    <location>
        <begin position="126"/>
        <end position="146"/>
    </location>
</feature>
<dbReference type="PRINTS" id="PR01437">
    <property type="entry name" value="NUOXDRDTASE4"/>
</dbReference>
<keyword evidence="11" id="KW-1185">Reference proteome</keyword>
<comment type="similarity">
    <text evidence="2">Belongs to the CPA3 antiporters (TC 2.A.63) subunit D family.</text>
</comment>
<dbReference type="PANTHER" id="PTHR42703:SF1">
    <property type="entry name" value="NA(+)_H(+) ANTIPORTER SUBUNIT D1"/>
    <property type="match status" value="1"/>
</dbReference>
<evidence type="ECO:0000313" key="11">
    <source>
        <dbReference type="Proteomes" id="UP001431656"/>
    </source>
</evidence>
<feature type="transmembrane region" description="Helical" evidence="8">
    <location>
        <begin position="158"/>
        <end position="180"/>
    </location>
</feature>
<evidence type="ECO:0000256" key="4">
    <source>
        <dbReference type="ARBA" id="ARBA00022692"/>
    </source>
</evidence>
<keyword evidence="4 7" id="KW-0812">Transmembrane</keyword>
<evidence type="ECO:0000256" key="1">
    <source>
        <dbReference type="ARBA" id="ARBA00004651"/>
    </source>
</evidence>
<organism evidence="10 11">
    <name type="scientific">Brooklawnia propionicigenes</name>
    <dbReference type="NCBI Taxonomy" id="3041175"/>
    <lineage>
        <taxon>Bacteria</taxon>
        <taxon>Bacillati</taxon>
        <taxon>Actinomycetota</taxon>
        <taxon>Actinomycetes</taxon>
        <taxon>Propionibacteriales</taxon>
        <taxon>Propionibacteriaceae</taxon>
        <taxon>Brooklawnia</taxon>
    </lineage>
</organism>
<dbReference type="GO" id="GO:0042773">
    <property type="term" value="P:ATP synthesis coupled electron transport"/>
    <property type="evidence" value="ECO:0007669"/>
    <property type="project" value="InterPro"/>
</dbReference>
<dbReference type="Proteomes" id="UP001431656">
    <property type="component" value="Chromosome"/>
</dbReference>
<dbReference type="InterPro" id="IPR003918">
    <property type="entry name" value="NADH_UbQ_OxRdtase"/>
</dbReference>
<evidence type="ECO:0000256" key="3">
    <source>
        <dbReference type="ARBA" id="ARBA00022475"/>
    </source>
</evidence>
<feature type="transmembrane region" description="Helical" evidence="8">
    <location>
        <begin position="335"/>
        <end position="358"/>
    </location>
</feature>
<gene>
    <name evidence="10" type="ORF">brsh051_17290</name>
</gene>
<evidence type="ECO:0000256" key="6">
    <source>
        <dbReference type="ARBA" id="ARBA00023136"/>
    </source>
</evidence>
<feature type="transmembrane region" description="Helical" evidence="8">
    <location>
        <begin position="444"/>
        <end position="467"/>
    </location>
</feature>
<feature type="domain" description="NADH:quinone oxidoreductase/Mrp antiporter transmembrane" evidence="9">
    <location>
        <begin position="122"/>
        <end position="415"/>
    </location>
</feature>
<feature type="transmembrane region" description="Helical" evidence="8">
    <location>
        <begin position="200"/>
        <end position="222"/>
    </location>
</feature>